<dbReference type="EMBL" id="HACG01026951">
    <property type="protein sequence ID" value="CEK73816.1"/>
    <property type="molecule type" value="Transcribed_RNA"/>
</dbReference>
<reference evidence="1" key="1">
    <citation type="submission" date="2014-12" db="EMBL/GenBank/DDBJ databases">
        <title>Insight into the proteome of Arion vulgaris.</title>
        <authorList>
            <person name="Aradska J."/>
            <person name="Bulat T."/>
            <person name="Smidak R."/>
            <person name="Sarate P."/>
            <person name="Gangsoo J."/>
            <person name="Sialana F."/>
            <person name="Bilban M."/>
            <person name="Lubec G."/>
        </authorList>
    </citation>
    <scope>NUCLEOTIDE SEQUENCE</scope>
    <source>
        <tissue evidence="1">Skin</tissue>
    </source>
</reference>
<evidence type="ECO:0000313" key="1">
    <source>
        <dbReference type="EMBL" id="CEK73816.1"/>
    </source>
</evidence>
<feature type="non-terminal residue" evidence="1">
    <location>
        <position position="56"/>
    </location>
</feature>
<protein>
    <submittedName>
        <fullName evidence="1">Uncharacterized protein</fullName>
    </submittedName>
</protein>
<dbReference type="AlphaFoldDB" id="A0A0B7A133"/>
<name>A0A0B7A133_9EUPU</name>
<sequence length="56" mass="6556">MKFYLSNNTEMQVSHDLSGLVFWEFSFELNGLMLPGVTIIRKIFQIGFVTETLQRK</sequence>
<accession>A0A0B7A133</accession>
<proteinExistence type="predicted"/>
<organism evidence="1">
    <name type="scientific">Arion vulgaris</name>
    <dbReference type="NCBI Taxonomy" id="1028688"/>
    <lineage>
        <taxon>Eukaryota</taxon>
        <taxon>Metazoa</taxon>
        <taxon>Spiralia</taxon>
        <taxon>Lophotrochozoa</taxon>
        <taxon>Mollusca</taxon>
        <taxon>Gastropoda</taxon>
        <taxon>Heterobranchia</taxon>
        <taxon>Euthyneura</taxon>
        <taxon>Panpulmonata</taxon>
        <taxon>Eupulmonata</taxon>
        <taxon>Stylommatophora</taxon>
        <taxon>Helicina</taxon>
        <taxon>Arionoidea</taxon>
        <taxon>Arionidae</taxon>
        <taxon>Arion</taxon>
    </lineage>
</organism>
<gene>
    <name evidence="1" type="primary">ORF88377</name>
</gene>